<evidence type="ECO:0008006" key="3">
    <source>
        <dbReference type="Google" id="ProtNLM"/>
    </source>
</evidence>
<proteinExistence type="predicted"/>
<sequence>MTTMPTTDEEYAQYDRWEQKLKTVELPLWADLPKFELYMDQLTALVNEILGPIGVDPITPAMINNYVKRKAIMAPVKKKYQTMQIADVILISLLKPAFSLETIRHAIDQVTATIYPQQAYDTFIKRLMFSFKNINNRNSQALEEKNLNDKLMQVAVNVIIDRLQSEALLKIVAKPLTKIDK</sequence>
<dbReference type="InterPro" id="IPR014975">
    <property type="entry name" value="DUF1836"/>
</dbReference>
<gene>
    <name evidence="1" type="ORF">FD47_GL002042</name>
</gene>
<dbReference type="PANTHER" id="PTHR40056:SF1">
    <property type="entry name" value="DUF1836 DOMAIN-CONTAINING PROTEIN"/>
    <property type="match status" value="1"/>
</dbReference>
<name>A0A0R1YI86_9LACO</name>
<evidence type="ECO:0000313" key="1">
    <source>
        <dbReference type="EMBL" id="KRM41898.1"/>
    </source>
</evidence>
<protein>
    <recommendedName>
        <fullName evidence="3">BS ykrK family protein</fullName>
    </recommendedName>
</protein>
<accession>A0A0R1YI86</accession>
<evidence type="ECO:0000313" key="2">
    <source>
        <dbReference type="Proteomes" id="UP000051010"/>
    </source>
</evidence>
<organism evidence="1 2">
    <name type="scientific">Lentilactobacillus parafarraginis DSM 18390 = JCM 14109</name>
    <dbReference type="NCBI Taxonomy" id="1423786"/>
    <lineage>
        <taxon>Bacteria</taxon>
        <taxon>Bacillati</taxon>
        <taxon>Bacillota</taxon>
        <taxon>Bacilli</taxon>
        <taxon>Lactobacillales</taxon>
        <taxon>Lactobacillaceae</taxon>
        <taxon>Lentilactobacillus</taxon>
    </lineage>
</organism>
<dbReference type="Pfam" id="PF08876">
    <property type="entry name" value="DUF1836"/>
    <property type="match status" value="1"/>
</dbReference>
<dbReference type="EMBL" id="AZFZ01000048">
    <property type="protein sequence ID" value="KRM41898.1"/>
    <property type="molecule type" value="Genomic_DNA"/>
</dbReference>
<reference evidence="1 2" key="1">
    <citation type="journal article" date="2015" name="Genome Announc.">
        <title>Expanding the biotechnology potential of lactobacilli through comparative genomics of 213 strains and associated genera.</title>
        <authorList>
            <person name="Sun Z."/>
            <person name="Harris H.M."/>
            <person name="McCann A."/>
            <person name="Guo C."/>
            <person name="Argimon S."/>
            <person name="Zhang W."/>
            <person name="Yang X."/>
            <person name="Jeffery I.B."/>
            <person name="Cooney J.C."/>
            <person name="Kagawa T.F."/>
            <person name="Liu W."/>
            <person name="Song Y."/>
            <person name="Salvetti E."/>
            <person name="Wrobel A."/>
            <person name="Rasinkangas P."/>
            <person name="Parkhill J."/>
            <person name="Rea M.C."/>
            <person name="O'Sullivan O."/>
            <person name="Ritari J."/>
            <person name="Douillard F.P."/>
            <person name="Paul Ross R."/>
            <person name="Yang R."/>
            <person name="Briner A.E."/>
            <person name="Felis G.E."/>
            <person name="de Vos W.M."/>
            <person name="Barrangou R."/>
            <person name="Klaenhammer T.R."/>
            <person name="Caufield P.W."/>
            <person name="Cui Y."/>
            <person name="Zhang H."/>
            <person name="O'Toole P.W."/>
        </authorList>
    </citation>
    <scope>NUCLEOTIDE SEQUENCE [LARGE SCALE GENOMIC DNA]</scope>
    <source>
        <strain evidence="1 2">DSM 18390</strain>
    </source>
</reference>
<dbReference type="PATRIC" id="fig|1423786.4.peg.2147"/>
<dbReference type="PANTHER" id="PTHR40056">
    <property type="entry name" value="HYPOTHETICAL CYTOSOLIC PROTEIN"/>
    <property type="match status" value="1"/>
</dbReference>
<comment type="caution">
    <text evidence="1">The sequence shown here is derived from an EMBL/GenBank/DDBJ whole genome shotgun (WGS) entry which is preliminary data.</text>
</comment>
<dbReference type="AlphaFoldDB" id="A0A0R1YI86"/>
<dbReference type="Proteomes" id="UP000051010">
    <property type="component" value="Unassembled WGS sequence"/>
</dbReference>